<dbReference type="Proteomes" id="UP000196102">
    <property type="component" value="Unassembled WGS sequence"/>
</dbReference>
<evidence type="ECO:0000313" key="3">
    <source>
        <dbReference type="Proteomes" id="UP000196102"/>
    </source>
</evidence>
<feature type="transmembrane region" description="Helical" evidence="1">
    <location>
        <begin position="65"/>
        <end position="86"/>
    </location>
</feature>
<keyword evidence="1" id="KW-1133">Transmembrane helix</keyword>
<keyword evidence="1" id="KW-0472">Membrane</keyword>
<feature type="transmembrane region" description="Helical" evidence="1">
    <location>
        <begin position="123"/>
        <end position="144"/>
    </location>
</feature>
<feature type="transmembrane region" description="Helical" evidence="1">
    <location>
        <begin position="6"/>
        <end position="27"/>
    </location>
</feature>
<feature type="transmembrane region" description="Helical" evidence="1">
    <location>
        <begin position="39"/>
        <end position="59"/>
    </location>
</feature>
<protein>
    <submittedName>
        <fullName evidence="2">Uncharacterized protein</fullName>
    </submittedName>
</protein>
<organism evidence="2 3">
    <name type="scientific">Nonlabens dokdonensis</name>
    <dbReference type="NCBI Taxonomy" id="328515"/>
    <lineage>
        <taxon>Bacteria</taxon>
        <taxon>Pseudomonadati</taxon>
        <taxon>Bacteroidota</taxon>
        <taxon>Flavobacteriia</taxon>
        <taxon>Flavobacteriales</taxon>
        <taxon>Flavobacteriaceae</taxon>
        <taxon>Nonlabens</taxon>
    </lineage>
</organism>
<reference evidence="3" key="1">
    <citation type="journal article" date="2017" name="Proc. Natl. Acad. Sci. U.S.A.">
        <title>Simulation of Deepwater Horizon oil plume reveals substrate specialization within a complex community of hydrocarbon-degraders.</title>
        <authorList>
            <person name="Hu P."/>
            <person name="Dubinsky E.A."/>
            <person name="Probst A.J."/>
            <person name="Wang J."/>
            <person name="Sieber C.M.K."/>
            <person name="Tom L.M."/>
            <person name="Gardinali P."/>
            <person name="Banfield J.F."/>
            <person name="Atlas R.M."/>
            <person name="Andersen G.L."/>
        </authorList>
    </citation>
    <scope>NUCLEOTIDE SEQUENCE [LARGE SCALE GENOMIC DNA]</scope>
</reference>
<evidence type="ECO:0000313" key="2">
    <source>
        <dbReference type="EMBL" id="OUS18096.1"/>
    </source>
</evidence>
<sequence length="214" mass="25264">MVYDYTYYYTSLTIIYLLIVLATYVCINNWHHLKKTKEWIFLPFFGFTIIIEIISEYYVEVLNSSPAYLLDIYTLLSIIFAIYWFYSYLKLKALASISIIIVVVSYLLNLYDVSIYNNELPALAIASALIITVNVFIFFNQILLKNNINKFKLHRPFWIALGLFVWHINSMPFVLFLPNLNRLTWQVSGVLVFINVIMYGCFIYGLRIKQTYDD</sequence>
<comment type="caution">
    <text evidence="2">The sequence shown here is derived from an EMBL/GenBank/DDBJ whole genome shotgun (WGS) entry which is preliminary data.</text>
</comment>
<dbReference type="RefSeq" id="WP_304015337.1">
    <property type="nucleotide sequence ID" value="NZ_CAJXYO010000003.1"/>
</dbReference>
<dbReference type="AlphaFoldDB" id="A0A1Z8B672"/>
<accession>A0A1Z8B672</accession>
<keyword evidence="1" id="KW-0812">Transmembrane</keyword>
<evidence type="ECO:0000256" key="1">
    <source>
        <dbReference type="SAM" id="Phobius"/>
    </source>
</evidence>
<dbReference type="EMBL" id="MAAX01000071">
    <property type="protein sequence ID" value="OUS18096.1"/>
    <property type="molecule type" value="Genomic_DNA"/>
</dbReference>
<name>A0A1Z8B672_9FLAO</name>
<feature type="transmembrane region" description="Helical" evidence="1">
    <location>
        <begin position="156"/>
        <end position="177"/>
    </location>
</feature>
<proteinExistence type="predicted"/>
<gene>
    <name evidence="2" type="ORF">A9Q93_04165</name>
</gene>
<feature type="transmembrane region" description="Helical" evidence="1">
    <location>
        <begin position="93"/>
        <end position="111"/>
    </location>
</feature>
<feature type="transmembrane region" description="Helical" evidence="1">
    <location>
        <begin position="183"/>
        <end position="206"/>
    </location>
</feature>